<keyword evidence="3" id="KW-1185">Reference proteome</keyword>
<feature type="transmembrane region" description="Helical" evidence="1">
    <location>
        <begin position="6"/>
        <end position="23"/>
    </location>
</feature>
<organism evidence="2 3">
    <name type="scientific">Paenibacillus artemisiicola</name>
    <dbReference type="NCBI Taxonomy" id="1172618"/>
    <lineage>
        <taxon>Bacteria</taxon>
        <taxon>Bacillati</taxon>
        <taxon>Bacillota</taxon>
        <taxon>Bacilli</taxon>
        <taxon>Bacillales</taxon>
        <taxon>Paenibacillaceae</taxon>
        <taxon>Paenibacillus</taxon>
    </lineage>
</organism>
<evidence type="ECO:0008006" key="4">
    <source>
        <dbReference type="Google" id="ProtNLM"/>
    </source>
</evidence>
<dbReference type="Proteomes" id="UP000670947">
    <property type="component" value="Unassembled WGS sequence"/>
</dbReference>
<reference evidence="2 3" key="1">
    <citation type="submission" date="2021-03" db="EMBL/GenBank/DDBJ databases">
        <title>Paenibacillus artemisicola MWE-103 whole genome sequence.</title>
        <authorList>
            <person name="Ham Y.J."/>
        </authorList>
    </citation>
    <scope>NUCLEOTIDE SEQUENCE [LARGE SCALE GENOMIC DNA]</scope>
    <source>
        <strain evidence="2 3">MWE-103</strain>
    </source>
</reference>
<sequence>MTILMILVGIIMAAGVVATVMIGESKSNKQENPDYFRNTGRKWMSLTGIYAIGLAVAAICLIIFVDR</sequence>
<dbReference type="RefSeq" id="WP_143088877.1">
    <property type="nucleotide sequence ID" value="NZ_JAGGDJ010000001.1"/>
</dbReference>
<evidence type="ECO:0000256" key="1">
    <source>
        <dbReference type="SAM" id="Phobius"/>
    </source>
</evidence>
<proteinExistence type="predicted"/>
<feature type="transmembrane region" description="Helical" evidence="1">
    <location>
        <begin position="43"/>
        <end position="65"/>
    </location>
</feature>
<dbReference type="EMBL" id="JAGGDJ010000001">
    <property type="protein sequence ID" value="MBO7742796.1"/>
    <property type="molecule type" value="Genomic_DNA"/>
</dbReference>
<comment type="caution">
    <text evidence="2">The sequence shown here is derived from an EMBL/GenBank/DDBJ whole genome shotgun (WGS) entry which is preliminary data.</text>
</comment>
<keyword evidence="1" id="KW-1133">Transmembrane helix</keyword>
<name>A0ABS3W3M4_9BACL</name>
<accession>A0ABS3W3M4</accession>
<evidence type="ECO:0000313" key="3">
    <source>
        <dbReference type="Proteomes" id="UP000670947"/>
    </source>
</evidence>
<gene>
    <name evidence="2" type="ORF">I8J29_01220</name>
</gene>
<evidence type="ECO:0000313" key="2">
    <source>
        <dbReference type="EMBL" id="MBO7742796.1"/>
    </source>
</evidence>
<keyword evidence="1" id="KW-0812">Transmembrane</keyword>
<protein>
    <recommendedName>
        <fullName evidence="4">Group-specific protein</fullName>
    </recommendedName>
</protein>
<keyword evidence="1" id="KW-0472">Membrane</keyword>